<evidence type="ECO:0000256" key="4">
    <source>
        <dbReference type="SAM" id="Phobius"/>
    </source>
</evidence>
<feature type="transmembrane region" description="Helical" evidence="4">
    <location>
        <begin position="312"/>
        <end position="334"/>
    </location>
</feature>
<dbReference type="PROSITE" id="PS50850">
    <property type="entry name" value="MFS"/>
    <property type="match status" value="1"/>
</dbReference>
<feature type="transmembrane region" description="Helical" evidence="4">
    <location>
        <begin position="346"/>
        <end position="367"/>
    </location>
</feature>
<feature type="transmembrane region" description="Helical" evidence="4">
    <location>
        <begin position="172"/>
        <end position="194"/>
    </location>
</feature>
<dbReference type="HOGENOM" id="CLU_040537_2_0_5"/>
<dbReference type="EMBL" id="CP000697">
    <property type="protein sequence ID" value="ABQ31867.1"/>
    <property type="molecule type" value="Genomic_DNA"/>
</dbReference>
<evidence type="ECO:0000256" key="3">
    <source>
        <dbReference type="ARBA" id="ARBA00023136"/>
    </source>
</evidence>
<protein>
    <submittedName>
        <fullName evidence="6">Major facilitator superfamily MFS_1</fullName>
    </submittedName>
</protein>
<dbReference type="Pfam" id="PF07690">
    <property type="entry name" value="MFS_1"/>
    <property type="match status" value="1"/>
</dbReference>
<dbReference type="eggNOG" id="COG2223">
    <property type="taxonomic scope" value="Bacteria"/>
</dbReference>
<keyword evidence="2 4" id="KW-1133">Transmembrane helix</keyword>
<dbReference type="KEGG" id="acr:Acry_2676"/>
<proteinExistence type="predicted"/>
<feature type="transmembrane region" description="Helical" evidence="4">
    <location>
        <begin position="50"/>
        <end position="72"/>
    </location>
</feature>
<gene>
    <name evidence="6" type="ordered locus">Acry_2676</name>
</gene>
<dbReference type="SUPFAM" id="SSF103473">
    <property type="entry name" value="MFS general substrate transporter"/>
    <property type="match status" value="1"/>
</dbReference>
<feature type="transmembrane region" description="Helical" evidence="4">
    <location>
        <begin position="108"/>
        <end position="124"/>
    </location>
</feature>
<evidence type="ECO:0000256" key="1">
    <source>
        <dbReference type="ARBA" id="ARBA00022692"/>
    </source>
</evidence>
<dbReference type="Gene3D" id="1.20.1250.20">
    <property type="entry name" value="MFS general substrate transporter like domains"/>
    <property type="match status" value="2"/>
</dbReference>
<reference evidence="6 7" key="1">
    <citation type="submission" date="2007-05" db="EMBL/GenBank/DDBJ databases">
        <title>Complete sequence of chromosome of Acidiphilium cryptum JF-5.</title>
        <authorList>
            <consortium name="US DOE Joint Genome Institute"/>
            <person name="Copeland A."/>
            <person name="Lucas S."/>
            <person name="Lapidus A."/>
            <person name="Barry K."/>
            <person name="Detter J.C."/>
            <person name="Glavina del Rio T."/>
            <person name="Hammon N."/>
            <person name="Israni S."/>
            <person name="Dalin E."/>
            <person name="Tice H."/>
            <person name="Pitluck S."/>
            <person name="Sims D."/>
            <person name="Brettin T."/>
            <person name="Bruce D."/>
            <person name="Han C."/>
            <person name="Schmutz J."/>
            <person name="Larimer F."/>
            <person name="Land M."/>
            <person name="Hauser L."/>
            <person name="Kyrpides N."/>
            <person name="Kim E."/>
            <person name="Magnuson T."/>
            <person name="Richardson P."/>
        </authorList>
    </citation>
    <scope>NUCLEOTIDE SEQUENCE [LARGE SCALE GENOMIC DNA]</scope>
    <source>
        <strain evidence="6 7">JF-5</strain>
    </source>
</reference>
<dbReference type="PANTHER" id="PTHR43129:SF1">
    <property type="entry name" value="FOSMIDOMYCIN RESISTANCE PROTEIN"/>
    <property type="match status" value="1"/>
</dbReference>
<feature type="domain" description="Major facilitator superfamily (MFS) profile" evidence="5">
    <location>
        <begin position="19"/>
        <end position="396"/>
    </location>
</feature>
<organism evidence="6 7">
    <name type="scientific">Acidiphilium cryptum (strain JF-5)</name>
    <dbReference type="NCBI Taxonomy" id="349163"/>
    <lineage>
        <taxon>Bacteria</taxon>
        <taxon>Pseudomonadati</taxon>
        <taxon>Pseudomonadota</taxon>
        <taxon>Alphaproteobacteria</taxon>
        <taxon>Acetobacterales</taxon>
        <taxon>Acidocellaceae</taxon>
        <taxon>Acidiphilium</taxon>
    </lineage>
</organism>
<dbReference type="RefSeq" id="WP_012040227.1">
    <property type="nucleotide sequence ID" value="NC_009484.1"/>
</dbReference>
<name>A5G1Y5_ACICJ</name>
<evidence type="ECO:0000313" key="6">
    <source>
        <dbReference type="EMBL" id="ABQ31867.1"/>
    </source>
</evidence>
<dbReference type="GO" id="GO:0005886">
    <property type="term" value="C:plasma membrane"/>
    <property type="evidence" value="ECO:0007669"/>
    <property type="project" value="TreeGrafter"/>
</dbReference>
<accession>A5G1Y5</accession>
<feature type="transmembrane region" description="Helical" evidence="4">
    <location>
        <begin position="373"/>
        <end position="392"/>
    </location>
</feature>
<dbReference type="InterPro" id="IPR020846">
    <property type="entry name" value="MFS_dom"/>
</dbReference>
<sequence>MSATVQTRPQATGRTAMAVLVGVSICHLLNDMLQVLLPAVYPLLKGGFHLNFAQIGLITLVYQATGSLLQPLVGLYTDARPMPYSLPVGMALSMSGIVTIAWAPSYDILLAGACLLGMGSSIFHPESARIARVASGGRHGLAQAIFQVGGNFGQSLGPLLAAFFILPRGRASMAWFAIAALCGMALLTALGHWFRASGHARPRQRTALTAADLDTRKVLVPLALLGVLMMSKFVYLSSINSYYIFYLMHRFGLKVQAAQIDLFIFLASAAAGIMIGGPIGDRVGRRTVIIGSILGVLPFTLALPYVGETMTVVLSVIIGLILSSAFASIVVYANELVPGRVGAVSGLFFGLAFGIAGLGAAGLGVVADWTSITTVYQICAVLPALGIVALWLPKLH</sequence>
<feature type="transmembrane region" description="Helical" evidence="4">
    <location>
        <begin position="222"/>
        <end position="245"/>
    </location>
</feature>
<dbReference type="Proteomes" id="UP000000245">
    <property type="component" value="Chromosome"/>
</dbReference>
<dbReference type="PANTHER" id="PTHR43129">
    <property type="entry name" value="FOSMIDOMYCIN RESISTANCE PROTEIN"/>
    <property type="match status" value="1"/>
</dbReference>
<keyword evidence="1 4" id="KW-0812">Transmembrane</keyword>
<evidence type="ECO:0000259" key="5">
    <source>
        <dbReference type="PROSITE" id="PS50850"/>
    </source>
</evidence>
<keyword evidence="7" id="KW-1185">Reference proteome</keyword>
<feature type="transmembrane region" description="Helical" evidence="4">
    <location>
        <begin position="288"/>
        <end position="306"/>
    </location>
</feature>
<feature type="transmembrane region" description="Helical" evidence="4">
    <location>
        <begin position="144"/>
        <end position="166"/>
    </location>
</feature>
<feature type="transmembrane region" description="Helical" evidence="4">
    <location>
        <begin position="84"/>
        <end position="102"/>
    </location>
</feature>
<evidence type="ECO:0000313" key="7">
    <source>
        <dbReference type="Proteomes" id="UP000000245"/>
    </source>
</evidence>
<dbReference type="InterPro" id="IPR036259">
    <property type="entry name" value="MFS_trans_sf"/>
</dbReference>
<keyword evidence="3 4" id="KW-0472">Membrane</keyword>
<feature type="transmembrane region" description="Helical" evidence="4">
    <location>
        <begin position="257"/>
        <end position="276"/>
    </location>
</feature>
<dbReference type="GO" id="GO:0022857">
    <property type="term" value="F:transmembrane transporter activity"/>
    <property type="evidence" value="ECO:0007669"/>
    <property type="project" value="InterPro"/>
</dbReference>
<dbReference type="CDD" id="cd17478">
    <property type="entry name" value="MFS_FsR"/>
    <property type="match status" value="1"/>
</dbReference>
<dbReference type="InterPro" id="IPR011701">
    <property type="entry name" value="MFS"/>
</dbReference>
<dbReference type="STRING" id="349163.Acry_2676"/>
<dbReference type="AlphaFoldDB" id="A5G1Y5"/>
<evidence type="ECO:0000256" key="2">
    <source>
        <dbReference type="ARBA" id="ARBA00022989"/>
    </source>
</evidence>